<evidence type="ECO:0000259" key="17">
    <source>
        <dbReference type="PROSITE" id="PS50908"/>
    </source>
</evidence>
<evidence type="ECO:0000313" key="19">
    <source>
        <dbReference type="EMBL" id="KYQ93638.1"/>
    </source>
</evidence>
<sequence>MDFDYDLQQQEIAVLKSIFADSFHQHSTKKVVEENGDEYYKADIRKSREEISYDPTNEDCYFQMKITLNLPEDFKVKVKRSDLVNNSISTTTTTTTSTTSRLSLGHAGHDEKKEDESEYIEYAIVSLPCLSLNFQYPQNYPQESAPLFQLSCSWLTIDQMERIVEHLDTLFDKGELVIFKYIDWVKDNALDYLGLGNELLLTNDPINSDFELIGSRAQWEHEYNWVSMLSVLPRILSHNSHESKRLFSLNSHTCPICYCDYPASEMTILQCNHFLCNECLSATCNINIQSKNIQLLKCTEPDCPQTFDINTIQHAASADNFAKYQDLVKLSKGYTKCTNCPNGWAFIDVHTQSTFCSNCYFSKCLMCTNGFHPGVYCEDVGRAPTPINKANLMVKRDKSNQKLKDKIQEFQAVKQEEWKNRNFMDRRCKPCPYCHMMIWKYDGCSKMACTNCSTKFCFICLKIIQDYSHFNTGTCQLFELETPVPVFTIPTKLIQEFTQQSNDCGAMKCLRCRSLIARYKFNNHLLCFSCKTEMCYQCKTIINSGTKHYTTSSCQQHGDPTPVATTTTTQPKTQ</sequence>
<dbReference type="PROSITE" id="PS50908">
    <property type="entry name" value="RWD"/>
    <property type="match status" value="1"/>
</dbReference>
<name>A0A151ZI13_TIELA</name>
<keyword evidence="7" id="KW-0479">Metal-binding</keyword>
<dbReference type="GO" id="GO:0005737">
    <property type="term" value="C:cytoplasm"/>
    <property type="evidence" value="ECO:0007669"/>
    <property type="project" value="UniProtKB-ARBA"/>
</dbReference>
<dbReference type="GO" id="GO:0031090">
    <property type="term" value="C:organelle membrane"/>
    <property type="evidence" value="ECO:0007669"/>
    <property type="project" value="UniProtKB-ARBA"/>
</dbReference>
<evidence type="ECO:0000256" key="8">
    <source>
        <dbReference type="ARBA" id="ARBA00022737"/>
    </source>
</evidence>
<keyword evidence="6" id="KW-0812">Transmembrane</keyword>
<keyword evidence="13" id="KW-0472">Membrane</keyword>
<evidence type="ECO:0000256" key="15">
    <source>
        <dbReference type="SAM" id="MobiDB-lite"/>
    </source>
</evidence>
<dbReference type="FunCoup" id="A0A151ZI13">
    <property type="interactions" value="57"/>
</dbReference>
<dbReference type="SUPFAM" id="SSF57850">
    <property type="entry name" value="RING/U-box"/>
    <property type="match status" value="3"/>
</dbReference>
<protein>
    <recommendedName>
        <fullName evidence="4">RBR-type E3 ubiquitin transferase</fullName>
        <ecNumber evidence="4">2.3.2.31</ecNumber>
    </recommendedName>
</protein>
<dbReference type="Pfam" id="PF05773">
    <property type="entry name" value="RWD"/>
    <property type="match status" value="1"/>
</dbReference>
<feature type="domain" description="RWD" evidence="17">
    <location>
        <begin position="10"/>
        <end position="192"/>
    </location>
</feature>
<evidence type="ECO:0000256" key="14">
    <source>
        <dbReference type="PROSITE-ProRule" id="PRU00175"/>
    </source>
</evidence>
<evidence type="ECO:0000313" key="20">
    <source>
        <dbReference type="Proteomes" id="UP000076078"/>
    </source>
</evidence>
<evidence type="ECO:0000256" key="13">
    <source>
        <dbReference type="ARBA" id="ARBA00023136"/>
    </source>
</evidence>
<dbReference type="CDD" id="cd23820">
    <property type="entry name" value="RWD_RNF14"/>
    <property type="match status" value="1"/>
</dbReference>
<dbReference type="PROSITE" id="PS51873">
    <property type="entry name" value="TRIAD"/>
    <property type="match status" value="1"/>
</dbReference>
<dbReference type="EMBL" id="LODT01000025">
    <property type="protein sequence ID" value="KYQ93638.1"/>
    <property type="molecule type" value="Genomic_DNA"/>
</dbReference>
<dbReference type="InterPro" id="IPR013083">
    <property type="entry name" value="Znf_RING/FYVE/PHD"/>
</dbReference>
<feature type="domain" description="RING-type" evidence="18">
    <location>
        <begin position="250"/>
        <end position="479"/>
    </location>
</feature>
<dbReference type="GO" id="GO:0061630">
    <property type="term" value="F:ubiquitin protein ligase activity"/>
    <property type="evidence" value="ECO:0007669"/>
    <property type="project" value="UniProtKB-EC"/>
</dbReference>
<evidence type="ECO:0000256" key="9">
    <source>
        <dbReference type="ARBA" id="ARBA00022771"/>
    </source>
</evidence>
<dbReference type="InterPro" id="IPR047548">
    <property type="entry name" value="Rcat_RBR_RNF14"/>
</dbReference>
<feature type="domain" description="RING-type" evidence="16">
    <location>
        <begin position="254"/>
        <end position="304"/>
    </location>
</feature>
<dbReference type="InterPro" id="IPR044066">
    <property type="entry name" value="TRIAD_supradom"/>
</dbReference>
<accession>A0A151ZI13</accession>
<evidence type="ECO:0000256" key="11">
    <source>
        <dbReference type="ARBA" id="ARBA00022833"/>
    </source>
</evidence>
<dbReference type="InterPro" id="IPR001841">
    <property type="entry name" value="Znf_RING"/>
</dbReference>
<dbReference type="PROSITE" id="PS00518">
    <property type="entry name" value="ZF_RING_1"/>
    <property type="match status" value="1"/>
</dbReference>
<comment type="catalytic activity">
    <reaction evidence="1">
        <text>[E2 ubiquitin-conjugating enzyme]-S-ubiquitinyl-L-cysteine + [acceptor protein]-L-lysine = [E2 ubiquitin-conjugating enzyme]-L-cysteine + [acceptor protein]-N(6)-ubiquitinyl-L-lysine.</text>
        <dbReference type="EC" id="2.3.2.31"/>
    </reaction>
</comment>
<dbReference type="Proteomes" id="UP000076078">
    <property type="component" value="Unassembled WGS sequence"/>
</dbReference>
<dbReference type="PROSITE" id="PS50089">
    <property type="entry name" value="ZF_RING_2"/>
    <property type="match status" value="1"/>
</dbReference>
<dbReference type="OrthoDB" id="19313at2759"/>
<keyword evidence="12" id="KW-1133">Transmembrane helix</keyword>
<dbReference type="CDD" id="cd20354">
    <property type="entry name" value="Rcat_RBR_RNF14"/>
    <property type="match status" value="1"/>
</dbReference>
<evidence type="ECO:0000256" key="1">
    <source>
        <dbReference type="ARBA" id="ARBA00001798"/>
    </source>
</evidence>
<gene>
    <name evidence="19" type="ORF">DLAC_05021</name>
</gene>
<dbReference type="AlphaFoldDB" id="A0A151ZI13"/>
<feature type="compositionally biased region" description="Low complexity" evidence="15">
    <location>
        <begin position="560"/>
        <end position="574"/>
    </location>
</feature>
<dbReference type="Gene3D" id="3.10.110.10">
    <property type="entry name" value="Ubiquitin Conjugating Enzyme"/>
    <property type="match status" value="1"/>
</dbReference>
<keyword evidence="9 14" id="KW-0863">Zinc-finger</keyword>
<dbReference type="SMART" id="SM00591">
    <property type="entry name" value="RWD"/>
    <property type="match status" value="1"/>
</dbReference>
<dbReference type="InterPro" id="IPR051628">
    <property type="entry name" value="LUBAC_E3_Ligases"/>
</dbReference>
<dbReference type="InterPro" id="IPR017907">
    <property type="entry name" value="Znf_RING_CS"/>
</dbReference>
<dbReference type="OMA" id="HFRIQVE"/>
<keyword evidence="11" id="KW-0862">Zinc</keyword>
<dbReference type="EC" id="2.3.2.31" evidence="4"/>
<evidence type="ECO:0000256" key="12">
    <source>
        <dbReference type="ARBA" id="ARBA00022989"/>
    </source>
</evidence>
<evidence type="ECO:0000256" key="3">
    <source>
        <dbReference type="ARBA" id="ARBA00004906"/>
    </source>
</evidence>
<dbReference type="Gene3D" id="3.30.40.10">
    <property type="entry name" value="Zinc/RING finger domain, C3HC4 (zinc finger)"/>
    <property type="match status" value="1"/>
</dbReference>
<keyword evidence="20" id="KW-1185">Reference proteome</keyword>
<dbReference type="PANTHER" id="PTHR22770">
    <property type="entry name" value="UBIQUITIN CONJUGATING ENZYME 7 INTERACTING PROTEIN-RELATED"/>
    <property type="match status" value="1"/>
</dbReference>
<evidence type="ECO:0000256" key="10">
    <source>
        <dbReference type="ARBA" id="ARBA00022786"/>
    </source>
</evidence>
<feature type="region of interest" description="Disordered" evidence="15">
    <location>
        <begin position="552"/>
        <end position="574"/>
    </location>
</feature>
<dbReference type="SUPFAM" id="SSF54495">
    <property type="entry name" value="UBC-like"/>
    <property type="match status" value="1"/>
</dbReference>
<comment type="pathway">
    <text evidence="3">Protein modification; protein ubiquitination.</text>
</comment>
<evidence type="ECO:0000256" key="7">
    <source>
        <dbReference type="ARBA" id="ARBA00022723"/>
    </source>
</evidence>
<feature type="compositionally biased region" description="Low complexity" evidence="15">
    <location>
        <begin position="89"/>
        <end position="100"/>
    </location>
</feature>
<reference evidence="19 20" key="1">
    <citation type="submission" date="2015-12" db="EMBL/GenBank/DDBJ databases">
        <title>Dictyostelia acquired genes for synthesis and detection of signals that induce cell-type specialization by lateral gene transfer from prokaryotes.</title>
        <authorList>
            <person name="Gloeckner G."/>
            <person name="Schaap P."/>
        </authorList>
    </citation>
    <scope>NUCLEOTIDE SEQUENCE [LARGE SCALE GENOMIC DNA]</scope>
    <source>
        <strain evidence="19 20">TK</strain>
    </source>
</reference>
<keyword evidence="10" id="KW-0833">Ubl conjugation pathway</keyword>
<proteinExistence type="predicted"/>
<dbReference type="Gene3D" id="1.20.120.1750">
    <property type="match status" value="1"/>
</dbReference>
<keyword evidence="5" id="KW-0808">Transferase</keyword>
<dbReference type="InterPro" id="IPR016135">
    <property type="entry name" value="UBQ-conjugating_enzyme/RWD"/>
</dbReference>
<keyword evidence="8" id="KW-0677">Repeat</keyword>
<evidence type="ECO:0000256" key="5">
    <source>
        <dbReference type="ARBA" id="ARBA00022679"/>
    </source>
</evidence>
<organism evidence="19 20">
    <name type="scientific">Tieghemostelium lacteum</name>
    <name type="common">Slime mold</name>
    <name type="synonym">Dictyostelium lacteum</name>
    <dbReference type="NCBI Taxonomy" id="361077"/>
    <lineage>
        <taxon>Eukaryota</taxon>
        <taxon>Amoebozoa</taxon>
        <taxon>Evosea</taxon>
        <taxon>Eumycetozoa</taxon>
        <taxon>Dictyostelia</taxon>
        <taxon>Dictyosteliales</taxon>
        <taxon>Raperosteliaceae</taxon>
        <taxon>Tieghemostelium</taxon>
    </lineage>
</organism>
<dbReference type="InParanoid" id="A0A151ZI13"/>
<evidence type="ECO:0000259" key="18">
    <source>
        <dbReference type="PROSITE" id="PS51873"/>
    </source>
</evidence>
<dbReference type="FunFam" id="3.30.40.10:FF:000051">
    <property type="entry name" value="RBR-type E3 ubiquitin transferase"/>
    <property type="match status" value="1"/>
</dbReference>
<dbReference type="GO" id="GO:0008270">
    <property type="term" value="F:zinc ion binding"/>
    <property type="evidence" value="ECO:0007669"/>
    <property type="project" value="UniProtKB-KW"/>
</dbReference>
<dbReference type="InterPro" id="IPR006575">
    <property type="entry name" value="RWD_dom"/>
</dbReference>
<evidence type="ECO:0000256" key="2">
    <source>
        <dbReference type="ARBA" id="ARBA00004167"/>
    </source>
</evidence>
<evidence type="ECO:0000259" key="16">
    <source>
        <dbReference type="PROSITE" id="PS50089"/>
    </source>
</evidence>
<evidence type="ECO:0000256" key="4">
    <source>
        <dbReference type="ARBA" id="ARBA00012251"/>
    </source>
</evidence>
<comment type="caution">
    <text evidence="19">The sequence shown here is derived from an EMBL/GenBank/DDBJ whole genome shotgun (WGS) entry which is preliminary data.</text>
</comment>
<feature type="region of interest" description="Disordered" evidence="15">
    <location>
        <begin position="89"/>
        <end position="112"/>
    </location>
</feature>
<evidence type="ECO:0000256" key="6">
    <source>
        <dbReference type="ARBA" id="ARBA00022692"/>
    </source>
</evidence>
<comment type="subcellular location">
    <subcellularLocation>
        <location evidence="2">Membrane</location>
        <topology evidence="2">Single-pass membrane protein</topology>
    </subcellularLocation>
</comment>